<evidence type="ECO:0000256" key="3">
    <source>
        <dbReference type="ARBA" id="ARBA00022475"/>
    </source>
</evidence>
<protein>
    <recommendedName>
        <fullName evidence="8">Glycine transporter domain-containing protein</fullName>
    </recommendedName>
</protein>
<comment type="caution">
    <text evidence="9">The sequence shown here is derived from an EMBL/GenBank/DDBJ whole genome shotgun (WGS) entry which is preliminary data.</text>
</comment>
<feature type="domain" description="Glycine transporter" evidence="8">
    <location>
        <begin position="97"/>
        <end position="171"/>
    </location>
</feature>
<evidence type="ECO:0000256" key="5">
    <source>
        <dbReference type="ARBA" id="ARBA00022989"/>
    </source>
</evidence>
<dbReference type="GO" id="GO:0005886">
    <property type="term" value="C:plasma membrane"/>
    <property type="evidence" value="ECO:0007669"/>
    <property type="project" value="UniProtKB-SubCell"/>
</dbReference>
<evidence type="ECO:0000256" key="1">
    <source>
        <dbReference type="ARBA" id="ARBA00004651"/>
    </source>
</evidence>
<keyword evidence="6 7" id="KW-0472">Membrane</keyword>
<keyword evidence="4 7" id="KW-0812">Transmembrane</keyword>
<keyword evidence="3" id="KW-1003">Cell membrane</keyword>
<evidence type="ECO:0000259" key="8">
    <source>
        <dbReference type="Pfam" id="PF03458"/>
    </source>
</evidence>
<evidence type="ECO:0000313" key="10">
    <source>
        <dbReference type="Proteomes" id="UP000313849"/>
    </source>
</evidence>
<feature type="transmembrane region" description="Helical" evidence="7">
    <location>
        <begin position="69"/>
        <end position="87"/>
    </location>
</feature>
<dbReference type="PANTHER" id="PTHR30506:SF3">
    <property type="entry name" value="UPF0126 INNER MEMBRANE PROTEIN YADS-RELATED"/>
    <property type="match status" value="1"/>
</dbReference>
<feature type="transmembrane region" description="Helical" evidence="7">
    <location>
        <begin position="12"/>
        <end position="30"/>
    </location>
</feature>
<dbReference type="Proteomes" id="UP000313849">
    <property type="component" value="Unassembled WGS sequence"/>
</dbReference>
<feature type="domain" description="Glycine transporter" evidence="8">
    <location>
        <begin position="11"/>
        <end position="84"/>
    </location>
</feature>
<evidence type="ECO:0000256" key="2">
    <source>
        <dbReference type="ARBA" id="ARBA00008193"/>
    </source>
</evidence>
<evidence type="ECO:0000256" key="6">
    <source>
        <dbReference type="ARBA" id="ARBA00023136"/>
    </source>
</evidence>
<comment type="subcellular location">
    <subcellularLocation>
        <location evidence="1">Cell membrane</location>
        <topology evidence="1">Multi-pass membrane protein</topology>
    </subcellularLocation>
</comment>
<organism evidence="9 10">
    <name type="scientific">Miniimonas arenae</name>
    <dbReference type="NCBI Taxonomy" id="676201"/>
    <lineage>
        <taxon>Bacteria</taxon>
        <taxon>Bacillati</taxon>
        <taxon>Actinomycetota</taxon>
        <taxon>Actinomycetes</taxon>
        <taxon>Micrococcales</taxon>
        <taxon>Beutenbergiaceae</taxon>
        <taxon>Miniimonas</taxon>
    </lineage>
</organism>
<dbReference type="EMBL" id="VENP01000021">
    <property type="protein sequence ID" value="TNU74800.1"/>
    <property type="molecule type" value="Genomic_DNA"/>
</dbReference>
<dbReference type="RefSeq" id="WP_139986643.1">
    <property type="nucleotide sequence ID" value="NZ_VENP01000021.1"/>
</dbReference>
<gene>
    <name evidence="9" type="ORF">FH969_07160</name>
</gene>
<dbReference type="Pfam" id="PF03458">
    <property type="entry name" value="Gly_transporter"/>
    <property type="match status" value="2"/>
</dbReference>
<comment type="similarity">
    <text evidence="2">Belongs to the UPF0126 family.</text>
</comment>
<sequence length="227" mass="23519">MDTFPLLQVPLWIEVVAIAVGALAGAAGAVRQRFDLVGVLFVAVVMGLGGGVVRDVMLGLRPVAVTNQAYVLAALGAGLGAVVLLRVVTRFVRLFGLFDALALGLFVVVGVEKAVLNGAPFTGALLIGVVAGIGGGVTRDMISGLPVQVLRRGEWNAAAAALGAALFLLLRELGTPDLLRDLLAFAVIVLARYASPLFGWQTVEAGDLWGRLARRRGLRSRGGGEDG</sequence>
<evidence type="ECO:0000256" key="7">
    <source>
        <dbReference type="SAM" id="Phobius"/>
    </source>
</evidence>
<dbReference type="InterPro" id="IPR005115">
    <property type="entry name" value="Gly_transporter"/>
</dbReference>
<evidence type="ECO:0000256" key="4">
    <source>
        <dbReference type="ARBA" id="ARBA00022692"/>
    </source>
</evidence>
<name>A0A5C5BBT3_9MICO</name>
<feature type="transmembrane region" description="Helical" evidence="7">
    <location>
        <begin position="37"/>
        <end position="57"/>
    </location>
</feature>
<feature type="transmembrane region" description="Helical" evidence="7">
    <location>
        <begin position="94"/>
        <end position="111"/>
    </location>
</feature>
<keyword evidence="10" id="KW-1185">Reference proteome</keyword>
<reference evidence="9 10" key="1">
    <citation type="submission" date="2019-06" db="EMBL/GenBank/DDBJ databases">
        <title>Draft genome sequence of Miniimonas arenae KCTC 19750T isolated from sea sand.</title>
        <authorList>
            <person name="Park S.-J."/>
        </authorList>
    </citation>
    <scope>NUCLEOTIDE SEQUENCE [LARGE SCALE GENOMIC DNA]</scope>
    <source>
        <strain evidence="9 10">KCTC 19750</strain>
    </source>
</reference>
<evidence type="ECO:0000313" key="9">
    <source>
        <dbReference type="EMBL" id="TNU74800.1"/>
    </source>
</evidence>
<dbReference type="PANTHER" id="PTHR30506">
    <property type="entry name" value="INNER MEMBRANE PROTEIN"/>
    <property type="match status" value="1"/>
</dbReference>
<feature type="transmembrane region" description="Helical" evidence="7">
    <location>
        <begin position="123"/>
        <end position="142"/>
    </location>
</feature>
<accession>A0A5C5BBT3</accession>
<keyword evidence="5 7" id="KW-1133">Transmembrane helix</keyword>
<dbReference type="AlphaFoldDB" id="A0A5C5BBT3"/>
<proteinExistence type="inferred from homology"/>